<accession>A0A239CIP2</accession>
<dbReference type="RefSeq" id="WP_089223194.1">
    <property type="nucleotide sequence ID" value="NZ_FZOF01000004.1"/>
</dbReference>
<evidence type="ECO:0000313" key="2">
    <source>
        <dbReference type="Proteomes" id="UP000198280"/>
    </source>
</evidence>
<gene>
    <name evidence="1" type="ORF">SAMN05216252_10457</name>
</gene>
<evidence type="ECO:0000313" key="1">
    <source>
        <dbReference type="EMBL" id="SNS20055.1"/>
    </source>
</evidence>
<dbReference type="AlphaFoldDB" id="A0A239CIP2"/>
<reference evidence="1 2" key="1">
    <citation type="submission" date="2017-06" db="EMBL/GenBank/DDBJ databases">
        <authorList>
            <person name="Kim H.J."/>
            <person name="Triplett B.A."/>
        </authorList>
    </citation>
    <scope>NUCLEOTIDE SEQUENCE [LARGE SCALE GENOMIC DNA]</scope>
    <source>
        <strain evidence="1 2">CGMCC 4.1858</strain>
    </source>
</reference>
<organism evidence="1 2">
    <name type="scientific">Actinacidiphila glaucinigra</name>
    <dbReference type="NCBI Taxonomy" id="235986"/>
    <lineage>
        <taxon>Bacteria</taxon>
        <taxon>Bacillati</taxon>
        <taxon>Actinomycetota</taxon>
        <taxon>Actinomycetes</taxon>
        <taxon>Kitasatosporales</taxon>
        <taxon>Streptomycetaceae</taxon>
        <taxon>Actinacidiphila</taxon>
    </lineage>
</organism>
<dbReference type="OrthoDB" id="4333532at2"/>
<dbReference type="EMBL" id="FZOF01000004">
    <property type="protein sequence ID" value="SNS20055.1"/>
    <property type="molecule type" value="Genomic_DNA"/>
</dbReference>
<name>A0A239CIP2_9ACTN</name>
<protein>
    <submittedName>
        <fullName evidence="1">Uncharacterized protein</fullName>
    </submittedName>
</protein>
<keyword evidence="2" id="KW-1185">Reference proteome</keyword>
<sequence length="177" mass="19602">MERRRAPRPERRGTIGDRHWRADLRRALGCALAFLSLTVPLDAVAGTLTPRRAALWLLLAVIVLALLHPDRVTAGDGWLAVRGPLRERRVRTDALTVVRQSPGVSRLLLLCDAHGRWLELDPRVLEANPLLWHRLEAGARRSRTAGTFREGAEVLRRLGERIDGTAARAVLDASGIG</sequence>
<dbReference type="Proteomes" id="UP000198280">
    <property type="component" value="Unassembled WGS sequence"/>
</dbReference>
<proteinExistence type="predicted"/>